<dbReference type="RefSeq" id="WP_148648915.1">
    <property type="nucleotide sequence ID" value="NZ_CP011131.1"/>
</dbReference>
<feature type="compositionally biased region" description="Basic residues" evidence="1">
    <location>
        <begin position="106"/>
        <end position="124"/>
    </location>
</feature>
<dbReference type="Proteomes" id="UP000829194">
    <property type="component" value="Chromosome"/>
</dbReference>
<evidence type="ECO:0000313" key="3">
    <source>
        <dbReference type="Proteomes" id="UP000829194"/>
    </source>
</evidence>
<dbReference type="EMBL" id="CP093547">
    <property type="protein sequence ID" value="UNP27763.1"/>
    <property type="molecule type" value="Genomic_DNA"/>
</dbReference>
<accession>A0ABY3X5D0</accession>
<reference evidence="2 3" key="1">
    <citation type="submission" date="2022-03" db="EMBL/GenBank/DDBJ databases">
        <title>Complete genome sequence of Lysobacter capsici VKM B-2533 and Lysobacter gummosus 10.1.1, promising sources of lytic agents.</title>
        <authorList>
            <person name="Tarlachkov S.V."/>
            <person name="Kudryakova I.V."/>
            <person name="Afoshin A.S."/>
            <person name="Leontyevskaya E.A."/>
            <person name="Leontyevskaya N.V."/>
        </authorList>
    </citation>
    <scope>NUCLEOTIDE SEQUENCE [LARGE SCALE GENOMIC DNA]</scope>
    <source>
        <strain evidence="2 3">10.1.1</strain>
    </source>
</reference>
<gene>
    <name evidence="2" type="ORF">MOV92_14710</name>
</gene>
<sequence length="137" mass="15348">MTSKSKSLKQEQEQEQERDQTPKASAMERRVTFFVQSHKESNQRKGFGLFRVKSHECGACAGRCHIGHPAQGGTRRTSMCAALRVSLVSRVTSGARQRQKQSQTKAKSKPKPKLKLKLKLKLKKNLGNSNSKRKAKG</sequence>
<evidence type="ECO:0000313" key="2">
    <source>
        <dbReference type="EMBL" id="UNP27763.1"/>
    </source>
</evidence>
<protein>
    <submittedName>
        <fullName evidence="2">Uncharacterized protein</fullName>
    </submittedName>
</protein>
<keyword evidence="3" id="KW-1185">Reference proteome</keyword>
<feature type="region of interest" description="Disordered" evidence="1">
    <location>
        <begin position="1"/>
        <end position="26"/>
    </location>
</feature>
<evidence type="ECO:0000256" key="1">
    <source>
        <dbReference type="SAM" id="MobiDB-lite"/>
    </source>
</evidence>
<feature type="compositionally biased region" description="Basic and acidic residues" evidence="1">
    <location>
        <begin position="8"/>
        <end position="26"/>
    </location>
</feature>
<name>A0ABY3X5D0_9GAMM</name>
<feature type="compositionally biased region" description="Polar residues" evidence="1">
    <location>
        <begin position="91"/>
        <end position="104"/>
    </location>
</feature>
<organism evidence="2 3">
    <name type="scientific">Lysobacter gummosus</name>
    <dbReference type="NCBI Taxonomy" id="262324"/>
    <lineage>
        <taxon>Bacteria</taxon>
        <taxon>Pseudomonadati</taxon>
        <taxon>Pseudomonadota</taxon>
        <taxon>Gammaproteobacteria</taxon>
        <taxon>Lysobacterales</taxon>
        <taxon>Lysobacteraceae</taxon>
        <taxon>Lysobacter</taxon>
    </lineage>
</organism>
<proteinExistence type="predicted"/>
<feature type="region of interest" description="Disordered" evidence="1">
    <location>
        <begin position="91"/>
        <end position="137"/>
    </location>
</feature>